<dbReference type="InterPro" id="IPR036866">
    <property type="entry name" value="RibonucZ/Hydroxyglut_hydro"/>
</dbReference>
<evidence type="ECO:0000313" key="2">
    <source>
        <dbReference type="EMBL" id="MFD0751047.1"/>
    </source>
</evidence>
<evidence type="ECO:0000259" key="1">
    <source>
        <dbReference type="SMART" id="SM00849"/>
    </source>
</evidence>
<dbReference type="Proteomes" id="UP001596958">
    <property type="component" value="Unassembled WGS sequence"/>
</dbReference>
<dbReference type="SUPFAM" id="SSF56281">
    <property type="entry name" value="Metallo-hydrolase/oxidoreductase"/>
    <property type="match status" value="1"/>
</dbReference>
<reference evidence="3" key="1">
    <citation type="journal article" date="2019" name="Int. J. Syst. Evol. Microbiol.">
        <title>The Global Catalogue of Microorganisms (GCM) 10K type strain sequencing project: providing services to taxonomists for standard genome sequencing and annotation.</title>
        <authorList>
            <consortium name="The Broad Institute Genomics Platform"/>
            <consortium name="The Broad Institute Genome Sequencing Center for Infectious Disease"/>
            <person name="Wu L."/>
            <person name="Ma J."/>
        </authorList>
    </citation>
    <scope>NUCLEOTIDE SEQUENCE [LARGE SCALE GENOMIC DNA]</scope>
    <source>
        <strain evidence="3">CCUG 63418</strain>
    </source>
</reference>
<dbReference type="Gene3D" id="3.60.15.10">
    <property type="entry name" value="Ribonuclease Z/Hydroxyacylglutathione hydrolase-like"/>
    <property type="match status" value="1"/>
</dbReference>
<organism evidence="2 3">
    <name type="scientific">Mucilaginibacter calamicampi</name>
    <dbReference type="NCBI Taxonomy" id="1302352"/>
    <lineage>
        <taxon>Bacteria</taxon>
        <taxon>Pseudomonadati</taxon>
        <taxon>Bacteroidota</taxon>
        <taxon>Sphingobacteriia</taxon>
        <taxon>Sphingobacteriales</taxon>
        <taxon>Sphingobacteriaceae</taxon>
        <taxon>Mucilaginibacter</taxon>
    </lineage>
</organism>
<dbReference type="InterPro" id="IPR001279">
    <property type="entry name" value="Metallo-B-lactamas"/>
</dbReference>
<dbReference type="PROSITE" id="PS51257">
    <property type="entry name" value="PROKAR_LIPOPROTEIN"/>
    <property type="match status" value="1"/>
</dbReference>
<evidence type="ECO:0000313" key="3">
    <source>
        <dbReference type="Proteomes" id="UP001596958"/>
    </source>
</evidence>
<dbReference type="PANTHER" id="PTHR15032">
    <property type="entry name" value="N-ACYL-PHOSPHATIDYLETHANOLAMINE-HYDROLYZING PHOSPHOLIPASE D"/>
    <property type="match status" value="1"/>
</dbReference>
<accession>A0ABW2Z028</accession>
<dbReference type="EMBL" id="JBHTHU010000009">
    <property type="protein sequence ID" value="MFD0751047.1"/>
    <property type="molecule type" value="Genomic_DNA"/>
</dbReference>
<comment type="caution">
    <text evidence="2">The sequence shown here is derived from an EMBL/GenBank/DDBJ whole genome shotgun (WGS) entry which is preliminary data.</text>
</comment>
<protein>
    <submittedName>
        <fullName evidence="2">MBL fold metallo-hydrolase</fullName>
    </submittedName>
</protein>
<dbReference type="PANTHER" id="PTHR15032:SF4">
    <property type="entry name" value="N-ACYL-PHOSPHATIDYLETHANOLAMINE-HYDROLYZING PHOSPHOLIPASE D"/>
    <property type="match status" value="1"/>
</dbReference>
<sequence>MRAFVFFYLCLTLILLVAMGCGTIRSVGKNPSGKNLKALQALPNYTADGFINLSNAPPRRVGVPNNAGSNSGGLLSRIRPLRMLKGKPDSVRPISIIPIVRTDLVNTTYDKPTVIWFGHSCFLIKTKTANILVDPELSSFAGPFSGPVNSFKGADAYKPEDMPPIDVLIVSHDHYDHLDYGTIKKLKKKVKKVIVPMGVGSHLRYWGYDKAKVIELNWGEAVSINPQLNITAMPAHHRSGRTFTGNKTLWASYVIQVDGFKLFYSGDTGYTAHFKTIGEQFGPFDLAMMECGQYNNNWSQNHMFPQQTAQAAADLKAKMILPVHWGKFAEAYHRWNESIKTMLPVADKLNLPVTIPKIGEPYMIGSPPLRTEWWNMD</sequence>
<feature type="domain" description="Metallo-beta-lactamase" evidence="1">
    <location>
        <begin position="118"/>
        <end position="324"/>
    </location>
</feature>
<dbReference type="Pfam" id="PF12706">
    <property type="entry name" value="Lactamase_B_2"/>
    <property type="match status" value="1"/>
</dbReference>
<proteinExistence type="predicted"/>
<dbReference type="SMART" id="SM00849">
    <property type="entry name" value="Lactamase_B"/>
    <property type="match status" value="1"/>
</dbReference>
<keyword evidence="3" id="KW-1185">Reference proteome</keyword>
<gene>
    <name evidence="2" type="ORF">ACFQZS_12905</name>
</gene>
<name>A0ABW2Z028_9SPHI</name>